<accession>A0A4R0YK05</accession>
<evidence type="ECO:0000256" key="3">
    <source>
        <dbReference type="ARBA" id="ARBA00012663"/>
    </source>
</evidence>
<comment type="catalytic activity">
    <reaction evidence="1">
        <text>Hydrolysis of terminal non-reducing N-acetyl-D-hexosamine residues in N-acetyl-beta-D-hexosaminides.</text>
        <dbReference type="EC" id="3.2.1.52"/>
    </reaction>
</comment>
<evidence type="ECO:0000259" key="11">
    <source>
        <dbReference type="Pfam" id="PF13290"/>
    </source>
</evidence>
<dbReference type="InterPro" id="IPR015883">
    <property type="entry name" value="Glyco_hydro_20_cat"/>
</dbReference>
<dbReference type="GO" id="GO:0004563">
    <property type="term" value="F:beta-N-acetylhexosaminidase activity"/>
    <property type="evidence" value="ECO:0007669"/>
    <property type="project" value="UniProtKB-EC"/>
</dbReference>
<evidence type="ECO:0000313" key="12">
    <source>
        <dbReference type="EMBL" id="TCI06270.1"/>
    </source>
</evidence>
<evidence type="ECO:0000256" key="5">
    <source>
        <dbReference type="ARBA" id="ARBA00023295"/>
    </source>
</evidence>
<dbReference type="Pfam" id="PF13290">
    <property type="entry name" value="CHB_HEX_C_1"/>
    <property type="match status" value="1"/>
</dbReference>
<dbReference type="InterPro" id="IPR059177">
    <property type="entry name" value="GH29D-like_dom"/>
</dbReference>
<dbReference type="PANTHER" id="PTHR22600:SF57">
    <property type="entry name" value="BETA-N-ACETYLHEXOSAMINIDASE"/>
    <property type="match status" value="1"/>
</dbReference>
<keyword evidence="13" id="KW-1185">Reference proteome</keyword>
<feature type="domain" description="GH29D-like beta-sandwich" evidence="11">
    <location>
        <begin position="527"/>
        <end position="582"/>
    </location>
</feature>
<evidence type="ECO:0000256" key="2">
    <source>
        <dbReference type="ARBA" id="ARBA00006285"/>
    </source>
</evidence>
<feature type="domain" description="Beta-hexosaminidase bacterial type N-terminal" evidence="10">
    <location>
        <begin position="16"/>
        <end position="139"/>
    </location>
</feature>
<keyword evidence="5" id="KW-0326">Glycosidase</keyword>
<dbReference type="SUPFAM" id="SSF55545">
    <property type="entry name" value="beta-N-acetylhexosaminidase-like domain"/>
    <property type="match status" value="1"/>
</dbReference>
<comment type="caution">
    <text evidence="12">The sequence shown here is derived from an EMBL/GenBank/DDBJ whole genome shotgun (WGS) entry which is preliminary data.</text>
</comment>
<dbReference type="SUPFAM" id="SSF51445">
    <property type="entry name" value="(Trans)glycosidases"/>
    <property type="match status" value="1"/>
</dbReference>
<dbReference type="GO" id="GO:0005975">
    <property type="term" value="P:carbohydrate metabolic process"/>
    <property type="evidence" value="ECO:0007669"/>
    <property type="project" value="InterPro"/>
</dbReference>
<reference evidence="12 13" key="1">
    <citation type="submission" date="2019-02" db="EMBL/GenBank/DDBJ databases">
        <title>Dyella amyloliquefaciens sp. nov., isolated from forest soil.</title>
        <authorList>
            <person name="Gao Z.-H."/>
            <person name="Qiu L.-H."/>
        </authorList>
    </citation>
    <scope>NUCLEOTIDE SEQUENCE [LARGE SCALE GENOMIC DNA]</scope>
    <source>
        <strain evidence="12 13">KACC 12747</strain>
    </source>
</reference>
<dbReference type="GO" id="GO:0016020">
    <property type="term" value="C:membrane"/>
    <property type="evidence" value="ECO:0007669"/>
    <property type="project" value="TreeGrafter"/>
</dbReference>
<dbReference type="Pfam" id="PF00728">
    <property type="entry name" value="Glyco_hydro_20"/>
    <property type="match status" value="1"/>
</dbReference>
<evidence type="ECO:0000313" key="13">
    <source>
        <dbReference type="Proteomes" id="UP000291822"/>
    </source>
</evidence>
<dbReference type="Gene3D" id="3.30.379.10">
    <property type="entry name" value="Chitobiase/beta-hexosaminidase domain 2-like"/>
    <property type="match status" value="1"/>
</dbReference>
<evidence type="ECO:0000259" key="10">
    <source>
        <dbReference type="Pfam" id="PF02838"/>
    </source>
</evidence>
<dbReference type="InterPro" id="IPR017853">
    <property type="entry name" value="GH"/>
</dbReference>
<evidence type="ECO:0000256" key="7">
    <source>
        <dbReference type="ARBA" id="ARBA00033000"/>
    </source>
</evidence>
<dbReference type="EMBL" id="SJTG01000007">
    <property type="protein sequence ID" value="TCI06270.1"/>
    <property type="molecule type" value="Genomic_DNA"/>
</dbReference>
<evidence type="ECO:0000259" key="9">
    <source>
        <dbReference type="Pfam" id="PF00728"/>
    </source>
</evidence>
<name>A0A4R0YK05_9GAMM</name>
<organism evidence="12 13">
    <name type="scientific">Dyella soli</name>
    <dbReference type="NCBI Taxonomy" id="522319"/>
    <lineage>
        <taxon>Bacteria</taxon>
        <taxon>Pseudomonadati</taxon>
        <taxon>Pseudomonadota</taxon>
        <taxon>Gammaproteobacteria</taxon>
        <taxon>Lysobacterales</taxon>
        <taxon>Rhodanobacteraceae</taxon>
        <taxon>Dyella</taxon>
    </lineage>
</organism>
<evidence type="ECO:0000256" key="1">
    <source>
        <dbReference type="ARBA" id="ARBA00001231"/>
    </source>
</evidence>
<dbReference type="GO" id="GO:0030203">
    <property type="term" value="P:glycosaminoglycan metabolic process"/>
    <property type="evidence" value="ECO:0007669"/>
    <property type="project" value="TreeGrafter"/>
</dbReference>
<dbReference type="Gene3D" id="3.20.20.80">
    <property type="entry name" value="Glycosidases"/>
    <property type="match status" value="1"/>
</dbReference>
<proteinExistence type="inferred from homology"/>
<evidence type="ECO:0000256" key="6">
    <source>
        <dbReference type="ARBA" id="ARBA00030512"/>
    </source>
</evidence>
<dbReference type="PRINTS" id="PR00738">
    <property type="entry name" value="GLHYDRLASE20"/>
</dbReference>
<dbReference type="InterPro" id="IPR029018">
    <property type="entry name" value="Hex-like_dom2"/>
</dbReference>
<dbReference type="InterPro" id="IPR015882">
    <property type="entry name" value="HEX_bac_N"/>
</dbReference>
<dbReference type="Proteomes" id="UP000291822">
    <property type="component" value="Unassembled WGS sequence"/>
</dbReference>
<protein>
    <recommendedName>
        <fullName evidence="3">beta-N-acetylhexosaminidase</fullName>
        <ecNumber evidence="3">3.2.1.52</ecNumber>
    </recommendedName>
    <alternativeName>
        <fullName evidence="6">Beta-N-acetylhexosaminidase</fullName>
    </alternativeName>
    <alternativeName>
        <fullName evidence="7">N-acetyl-beta-glucosaminidase</fullName>
    </alternativeName>
</protein>
<dbReference type="PANTHER" id="PTHR22600">
    <property type="entry name" value="BETA-HEXOSAMINIDASE"/>
    <property type="match status" value="1"/>
</dbReference>
<feature type="active site" description="Proton donor" evidence="8">
    <location>
        <position position="313"/>
    </location>
</feature>
<dbReference type="CDD" id="cd06563">
    <property type="entry name" value="GH20_chitobiase-like"/>
    <property type="match status" value="1"/>
</dbReference>
<evidence type="ECO:0000256" key="8">
    <source>
        <dbReference type="PIRSR" id="PIRSR625705-1"/>
    </source>
</evidence>
<keyword evidence="4" id="KW-0378">Hydrolase</keyword>
<dbReference type="EC" id="3.2.1.52" evidence="3"/>
<sequence>MTGLATAEDATKPLPLMPMPAKVERSQAQVLFPEGTALRFDAQQAGVAKVAKQFADRLASERGLHVSESPSGATIQFAIDPKLKLGDEGYRLLVDKDGANVTAATSRGLFYGSVTLLQLMTPDDGAQGAVSVPGVRIEDRPRFRWRGLMIDSVRHMQTIDEMHSIIDQMAMHKLNTLHWHLSDDQGWRIEIKRYPKLTEIGAWRTPPDAGEDGAPTRYGGFYTQDEIRAMVAYAAERNITIVPEIDMPGHAQAAVASYPELGVTGKQPPVSVDWGVNTYLYNVDDHTFTFIQNVLDEVMALFPSRYIHLGGDEAVKDQWEASPAVQAKIKSLGLKDEEALQGWFMARLGRYLQSHGRRMIGWDEILAGNVPASATVMSWRGLKGAVEAAQKGHDVVSSPAPDLYLDQMQSDRADETTGRMPVRDLSSIYHFDPVPSELTPKQAARVIGAQANVWAEHMPTAAHRQHAIFPRLDALSEVLWSPPAKQDWNGFLQRLPTQLARYRADGVKYADSAFAANIVLDRNEAIVSGKATVSLNNQAKFGELHYTTNNTAPKLDSPRYDQPFEVTLPAIVRAVAFDAQGQPLAGERAQAIDIAHLATRLSGEMPNCPGNNFRLRVQPTPDATSLSPTYAVNLFDNCQMYPQARLDGVRSIHVDAVRLERNYSLAHEQKLVVERPAQTAFGELVIHKDTCDGPVLASMPLPDPKASGRRIPLTATLPATTGVHDLCLAFTGPISGPLYGIAQVSVIPQAAK</sequence>
<dbReference type="Pfam" id="PF02838">
    <property type="entry name" value="Glyco_hydro_20b"/>
    <property type="match status" value="1"/>
</dbReference>
<gene>
    <name evidence="12" type="ORF">EZM97_35225</name>
</gene>
<dbReference type="InterPro" id="IPR025705">
    <property type="entry name" value="Beta_hexosaminidase_sua/sub"/>
</dbReference>
<dbReference type="AlphaFoldDB" id="A0A4R0YK05"/>
<comment type="similarity">
    <text evidence="2">Belongs to the glycosyl hydrolase 20 family.</text>
</comment>
<evidence type="ECO:0000256" key="4">
    <source>
        <dbReference type="ARBA" id="ARBA00022801"/>
    </source>
</evidence>
<feature type="domain" description="Glycoside hydrolase family 20 catalytic" evidence="9">
    <location>
        <begin position="143"/>
        <end position="482"/>
    </location>
</feature>